<name>A0A3M3F2B8_9PSED</name>
<dbReference type="EMBL" id="RBOJ01000004">
    <property type="protein sequence ID" value="RMM55754.1"/>
    <property type="molecule type" value="Genomic_DNA"/>
</dbReference>
<proteinExistence type="predicted"/>
<comment type="caution">
    <text evidence="2">The sequence shown here is derived from an EMBL/GenBank/DDBJ whole genome shotgun (WGS) entry which is preliminary data.</text>
</comment>
<dbReference type="InterPro" id="IPR046673">
    <property type="entry name" value="ToxA_N"/>
</dbReference>
<keyword evidence="3" id="KW-1185">Reference proteome</keyword>
<feature type="domain" description="Dermonecrotic toxin N-terminal" evidence="1">
    <location>
        <begin position="622"/>
        <end position="805"/>
    </location>
</feature>
<accession>A0A3M3F2B8</accession>
<protein>
    <recommendedName>
        <fullName evidence="1">Dermonecrotic toxin N-terminal domain-containing protein</fullName>
    </recommendedName>
</protein>
<reference evidence="2 3" key="1">
    <citation type="submission" date="2018-08" db="EMBL/GenBank/DDBJ databases">
        <title>Recombination of ecologically and evolutionarily significant loci maintains genetic cohesion in the Pseudomonas syringae species complex.</title>
        <authorList>
            <person name="Dillon M."/>
            <person name="Thakur S."/>
            <person name="Almeida R.N.D."/>
            <person name="Weir B.S."/>
            <person name="Guttman D.S."/>
        </authorList>
    </citation>
    <scope>NUCLEOTIDE SEQUENCE [LARGE SCALE GENOMIC DNA]</scope>
    <source>
        <strain evidence="2 3">NCPPB2445</strain>
    </source>
</reference>
<gene>
    <name evidence="2" type="ORF">ALQ77_01256</name>
</gene>
<evidence type="ECO:0000313" key="3">
    <source>
        <dbReference type="Proteomes" id="UP000270661"/>
    </source>
</evidence>
<dbReference type="Pfam" id="PF20178">
    <property type="entry name" value="ToxA_N"/>
    <property type="match status" value="2"/>
</dbReference>
<sequence length="1317" mass="146648">MMDNTAEGQSKVNGAGPVSVPQAQTASAVLERLARWKAVIDTRLQTQMTLLEVLEEYLLVELRTRYQEGNIDPHFIGTLLDTVLQRMIDDKPIAPDEEYDVAFRWPGGPDLGFTAERREVIVQVVESAVWGGIQHYKDYLSRYWRMTSGDASLEGVVQQKLGEHMAAIDRIFQSDQLEGLDVDDLRERIETLQDAWRRMNEVTGLATEQERRDLDALARLQLPHWLRVLDEPGRASLRLLQERTQQAQALVDELHDGVGSLRAFARQQAKAYIRHELDMDVEPDNVRVTLQWRAVVDQPIQRYSLSDLLVAGPARSDAVSVLLVENGAMLRNQPLSSAFVSRLLADVDAPAGYLQALTDRYGRADLKPAMFDWLTARLQQSAFIARCAGHLKAVNHDAVKALWGGEASVLSASLLHVTGLALPNGLQCADLLLFFREDMQGDLLLYAPAKPDGQEWIELPSLWAVSVEIGAWTRNEAGREYLMQQLSPNGRDVAREYFARVVDKPVSWDMGKDLRAGATGFRACLEDAVAMGLAHNLAQVQLDDSPRWYSALPLDSRRNISSLSQELLLHQRAFSEQLADFEVFVDFAKRTVAQAITPYLRSRGVLESVDPATILIDYSPGLAGRDTKTASLLDLVIHGYDDNSGIDDPRKGVRSSVGQDLRQVRSAELALYIRRAYVGERYGKETRARFLDVDSPAYIKRRNTYRHMLLIRMDRDLRVAKGKGLLNDSEFWWLTRQVTLLGELVAVSGPEYPGTVVRREGVVRFTVDGHVVLGVYVFIYFDPKRSSWLYTPDAPDGVTFRRYRGFSGGVAARLRDYVVGRVALTAREKVRRSLVALATTSARVDALRELNRVIDIRAEFDAYIERSITDVEDVTTSRIEVIEGQVIKGLLFASAPVCMVYPPFVLLLDIALSTVSSGQAIEAHVQGDTESALWHWMFATWGALFAAFGLQIVGAVRRLGQVVKPASLSARRLRHAAPAAKETDPTLRPIRFKAHQSIRKVPANLVEVTEEGIFKGTWRSPSSASQPRDTYFIKHKGRYYQVKKHPSLDGLRLVDARSPGALYQEPLRRMSNGKWVYDKPGLLGGNGEVAYLGRVDDLRAAFPGHVFPDVSRGALQGEAVVARFSEAVADNYLFSLNAQTCVIASLHNPTTGMGAVIHFDHNIRALIERCLRDITQRLGGVAQDIRATLVGGDWLTGTDIGGRVRAAMRRQGLQPTWDYWSYSSCFGSTYGVALDLRSGVTSVFKTGRGQVERYYIPVLARAKKSADPVSVRARGFMRRVRNEPLVANSSGAISTGQGRPVTSAQIETQAFSTVLLS</sequence>
<organism evidence="2 3">
    <name type="scientific">Pseudomonas corrugata</name>
    <dbReference type="NCBI Taxonomy" id="47879"/>
    <lineage>
        <taxon>Bacteria</taxon>
        <taxon>Pseudomonadati</taxon>
        <taxon>Pseudomonadota</taxon>
        <taxon>Gammaproteobacteria</taxon>
        <taxon>Pseudomonadales</taxon>
        <taxon>Pseudomonadaceae</taxon>
        <taxon>Pseudomonas</taxon>
    </lineage>
</organism>
<dbReference type="Proteomes" id="UP000270661">
    <property type="component" value="Unassembled WGS sequence"/>
</dbReference>
<evidence type="ECO:0000259" key="1">
    <source>
        <dbReference type="Pfam" id="PF20178"/>
    </source>
</evidence>
<evidence type="ECO:0000313" key="2">
    <source>
        <dbReference type="EMBL" id="RMM55754.1"/>
    </source>
</evidence>
<feature type="domain" description="Dermonecrotic toxin N-terminal" evidence="1">
    <location>
        <begin position="258"/>
        <end position="487"/>
    </location>
</feature>